<feature type="transmembrane region" description="Helical" evidence="6">
    <location>
        <begin position="218"/>
        <end position="240"/>
    </location>
</feature>
<dbReference type="GO" id="GO:0022857">
    <property type="term" value="F:transmembrane transporter activity"/>
    <property type="evidence" value="ECO:0007669"/>
    <property type="project" value="InterPro"/>
</dbReference>
<keyword evidence="3 6" id="KW-0812">Transmembrane</keyword>
<dbReference type="InterPro" id="IPR011701">
    <property type="entry name" value="MFS"/>
</dbReference>
<feature type="transmembrane region" description="Helical" evidence="6">
    <location>
        <begin position="45"/>
        <end position="62"/>
    </location>
</feature>
<feature type="transmembrane region" description="Helical" evidence="6">
    <location>
        <begin position="366"/>
        <end position="385"/>
    </location>
</feature>
<evidence type="ECO:0000313" key="8">
    <source>
        <dbReference type="Proteomes" id="UP000199111"/>
    </source>
</evidence>
<keyword evidence="4 6" id="KW-1133">Transmembrane helix</keyword>
<evidence type="ECO:0000256" key="1">
    <source>
        <dbReference type="ARBA" id="ARBA00004651"/>
    </source>
</evidence>
<reference evidence="8" key="1">
    <citation type="submission" date="2016-10" db="EMBL/GenBank/DDBJ databases">
        <authorList>
            <person name="Varghese N."/>
            <person name="Submissions S."/>
        </authorList>
    </citation>
    <scope>NUCLEOTIDE SEQUENCE [LARGE SCALE GENOMIC DNA]</scope>
    <source>
        <strain evidence="8">CGMCC 4.2126</strain>
    </source>
</reference>
<feature type="transmembrane region" description="Helical" evidence="6">
    <location>
        <begin position="74"/>
        <end position="93"/>
    </location>
</feature>
<evidence type="ECO:0000313" key="7">
    <source>
        <dbReference type="EMBL" id="SFI84727.1"/>
    </source>
</evidence>
<comment type="subcellular location">
    <subcellularLocation>
        <location evidence="1">Cell membrane</location>
        <topology evidence="1">Multi-pass membrane protein</topology>
    </subcellularLocation>
</comment>
<dbReference type="PANTHER" id="PTHR23513">
    <property type="entry name" value="INTEGRAL MEMBRANE EFFLUX PROTEIN-RELATED"/>
    <property type="match status" value="1"/>
</dbReference>
<dbReference type="Pfam" id="PF07690">
    <property type="entry name" value="MFS_1"/>
    <property type="match status" value="1"/>
</dbReference>
<dbReference type="SUPFAM" id="SSF103473">
    <property type="entry name" value="MFS general substrate transporter"/>
    <property type="match status" value="1"/>
</dbReference>
<keyword evidence="8" id="KW-1185">Reference proteome</keyword>
<sequence length="523" mass="55140">MRAVLRERGFRLIYLGMAVSLLGDASLLLIPAILAKKLTGSDGAAGLTLFFFTLPLCLSPLFGHVIDRVDRRRFLIAACLLSAAALTPLTAVSGEDTLWLLYPVSAAMGCSYAAVSGALSGLLKSVLPEELLAEANGALQTTRQGLRLVGPLLGVAVYTSSGIGAVVLLDAGTFVVAAAAFAALPKPSPVPAAPRGRWREEFSAGARHLAADPFLRRAAGAFCLMFTLAGATESLIFAVIDHGLGRAPEFTALTSTAMGVGAIIGGLCGATVITHRGELFAIGTGIALYGAAVLLWTVPAEPAVLGAMTMAGAGLTLAGVARMTLVQRRSPGHLVGRVSTAFEAMAGAAQLLSLVAGAALVSLVDYRVLLAVVGLTICCAAAHALRGRTPAVRSRPKRFRYAVSRGATTEASGQTGDVNAKTRYASRRTYLVPADLSELAGPISGVVELPIHLDWSEQRVYDLSDDSHVGLMYERVIREASHLDDLRAYLNHETLVRLWPHLYLPVQARNVWETRFRDLVRAA</sequence>
<evidence type="ECO:0000256" key="5">
    <source>
        <dbReference type="ARBA" id="ARBA00023136"/>
    </source>
</evidence>
<evidence type="ECO:0000256" key="3">
    <source>
        <dbReference type="ARBA" id="ARBA00022692"/>
    </source>
</evidence>
<keyword evidence="5 6" id="KW-0472">Membrane</keyword>
<protein>
    <submittedName>
        <fullName evidence="7">Predicted arabinose efflux permease, MFS family</fullName>
    </submittedName>
</protein>
<evidence type="ECO:0000256" key="2">
    <source>
        <dbReference type="ARBA" id="ARBA00022475"/>
    </source>
</evidence>
<organism evidence="7 8">
    <name type="scientific">Streptosporangium canum</name>
    <dbReference type="NCBI Taxonomy" id="324952"/>
    <lineage>
        <taxon>Bacteria</taxon>
        <taxon>Bacillati</taxon>
        <taxon>Actinomycetota</taxon>
        <taxon>Actinomycetes</taxon>
        <taxon>Streptosporangiales</taxon>
        <taxon>Streptosporangiaceae</taxon>
        <taxon>Streptosporangium</taxon>
    </lineage>
</organism>
<proteinExistence type="predicted"/>
<accession>A0A1I3LJ28</accession>
<dbReference type="GO" id="GO:0005886">
    <property type="term" value="C:plasma membrane"/>
    <property type="evidence" value="ECO:0007669"/>
    <property type="project" value="UniProtKB-SubCell"/>
</dbReference>
<feature type="transmembrane region" description="Helical" evidence="6">
    <location>
        <begin position="338"/>
        <end position="360"/>
    </location>
</feature>
<feature type="transmembrane region" description="Helical" evidence="6">
    <location>
        <begin position="252"/>
        <end position="272"/>
    </location>
</feature>
<dbReference type="CDD" id="cd06173">
    <property type="entry name" value="MFS_MefA_like"/>
    <property type="match status" value="1"/>
</dbReference>
<dbReference type="AlphaFoldDB" id="A0A1I3LJ28"/>
<evidence type="ECO:0000256" key="4">
    <source>
        <dbReference type="ARBA" id="ARBA00022989"/>
    </source>
</evidence>
<dbReference type="GeneID" id="96297697"/>
<dbReference type="Gene3D" id="1.20.1250.20">
    <property type="entry name" value="MFS general substrate transporter like domains"/>
    <property type="match status" value="1"/>
</dbReference>
<dbReference type="EMBL" id="FOQY01000005">
    <property type="protein sequence ID" value="SFI84727.1"/>
    <property type="molecule type" value="Genomic_DNA"/>
</dbReference>
<dbReference type="InterPro" id="IPR036259">
    <property type="entry name" value="MFS_trans_sf"/>
</dbReference>
<feature type="transmembrane region" description="Helical" evidence="6">
    <location>
        <begin position="304"/>
        <end position="326"/>
    </location>
</feature>
<feature type="transmembrane region" description="Helical" evidence="6">
    <location>
        <begin position="12"/>
        <end position="33"/>
    </location>
</feature>
<name>A0A1I3LJ28_9ACTN</name>
<feature type="transmembrane region" description="Helical" evidence="6">
    <location>
        <begin position="279"/>
        <end position="298"/>
    </location>
</feature>
<dbReference type="Proteomes" id="UP000199111">
    <property type="component" value="Unassembled WGS sequence"/>
</dbReference>
<dbReference type="PANTHER" id="PTHR23513:SF6">
    <property type="entry name" value="MAJOR FACILITATOR SUPERFAMILY ASSOCIATED DOMAIN-CONTAINING PROTEIN"/>
    <property type="match status" value="1"/>
</dbReference>
<keyword evidence="2" id="KW-1003">Cell membrane</keyword>
<gene>
    <name evidence="7" type="ORF">SAMN05216275_105168</name>
</gene>
<dbReference type="RefSeq" id="WP_093886634.1">
    <property type="nucleotide sequence ID" value="NZ_FOQY01000005.1"/>
</dbReference>
<evidence type="ECO:0000256" key="6">
    <source>
        <dbReference type="SAM" id="Phobius"/>
    </source>
</evidence>